<name>X1R3K2_9ZZZZ</name>
<proteinExistence type="predicted"/>
<gene>
    <name evidence="1" type="ORF">S12H4_05006</name>
</gene>
<dbReference type="AlphaFoldDB" id="X1R3K2"/>
<reference evidence="1" key="1">
    <citation type="journal article" date="2014" name="Front. Microbiol.">
        <title>High frequency of phylogenetically diverse reductive dehalogenase-homologous genes in deep subseafloor sedimentary metagenomes.</title>
        <authorList>
            <person name="Kawai M."/>
            <person name="Futagami T."/>
            <person name="Toyoda A."/>
            <person name="Takaki Y."/>
            <person name="Nishi S."/>
            <person name="Hori S."/>
            <person name="Arai W."/>
            <person name="Tsubouchi T."/>
            <person name="Morono Y."/>
            <person name="Uchiyama I."/>
            <person name="Ito T."/>
            <person name="Fujiyama A."/>
            <person name="Inagaki F."/>
            <person name="Takami H."/>
        </authorList>
    </citation>
    <scope>NUCLEOTIDE SEQUENCE</scope>
    <source>
        <strain evidence="1">Expedition CK06-06</strain>
    </source>
</reference>
<dbReference type="EMBL" id="BARW01001610">
    <property type="protein sequence ID" value="GAI61651.1"/>
    <property type="molecule type" value="Genomic_DNA"/>
</dbReference>
<evidence type="ECO:0000313" key="1">
    <source>
        <dbReference type="EMBL" id="GAI61651.1"/>
    </source>
</evidence>
<organism evidence="1">
    <name type="scientific">marine sediment metagenome</name>
    <dbReference type="NCBI Taxonomy" id="412755"/>
    <lineage>
        <taxon>unclassified sequences</taxon>
        <taxon>metagenomes</taxon>
        <taxon>ecological metagenomes</taxon>
    </lineage>
</organism>
<sequence>MLVTLDEELQRERRKNFEDLRRFYGGGQLGQVEEIGAITAPRVRHPRPTTIRRRR</sequence>
<accession>X1R3K2</accession>
<comment type="caution">
    <text evidence="1">The sequence shown here is derived from an EMBL/GenBank/DDBJ whole genome shotgun (WGS) entry which is preliminary data.</text>
</comment>
<protein>
    <submittedName>
        <fullName evidence="1">Uncharacterized protein</fullName>
    </submittedName>
</protein>